<feature type="region of interest" description="Disordered" evidence="1">
    <location>
        <begin position="1"/>
        <end position="25"/>
    </location>
</feature>
<dbReference type="AlphaFoldDB" id="A0A4P9VUG4"/>
<gene>
    <name evidence="2" type="ORF">BDK51DRAFT_31776</name>
</gene>
<feature type="region of interest" description="Disordered" evidence="1">
    <location>
        <begin position="105"/>
        <end position="126"/>
    </location>
</feature>
<dbReference type="EMBL" id="ML002173">
    <property type="protein sequence ID" value="RKO82722.1"/>
    <property type="molecule type" value="Genomic_DNA"/>
</dbReference>
<evidence type="ECO:0000256" key="1">
    <source>
        <dbReference type="SAM" id="MobiDB-lite"/>
    </source>
</evidence>
<feature type="non-terminal residue" evidence="2">
    <location>
        <position position="153"/>
    </location>
</feature>
<evidence type="ECO:0000313" key="3">
    <source>
        <dbReference type="Proteomes" id="UP000269721"/>
    </source>
</evidence>
<proteinExistence type="predicted"/>
<accession>A0A4P9VUG4</accession>
<organism evidence="2 3">
    <name type="scientific">Blyttiomyces helicus</name>
    <dbReference type="NCBI Taxonomy" id="388810"/>
    <lineage>
        <taxon>Eukaryota</taxon>
        <taxon>Fungi</taxon>
        <taxon>Fungi incertae sedis</taxon>
        <taxon>Chytridiomycota</taxon>
        <taxon>Chytridiomycota incertae sedis</taxon>
        <taxon>Chytridiomycetes</taxon>
        <taxon>Chytridiomycetes incertae sedis</taxon>
        <taxon>Blyttiomyces</taxon>
    </lineage>
</organism>
<feature type="compositionally biased region" description="Basic and acidic residues" evidence="1">
    <location>
        <begin position="8"/>
        <end position="17"/>
    </location>
</feature>
<name>A0A4P9VUG4_9FUNG</name>
<dbReference type="Proteomes" id="UP000269721">
    <property type="component" value="Unassembled WGS sequence"/>
</dbReference>
<sequence length="153" mass="17436">MSFSSSTDDSKRIKTETTDINDLTEDEAFARRLQDEENQLASLDSPGFPSARRTHLTVDEMLARDLQHQFDFEDLQQIANKRKRQEEEDERIAWELSAAEEAAIPTLPTTWEPILSRPPHGESDSRYPNIGPSTRIFTQGPTQSVTVTNVFNQ</sequence>
<evidence type="ECO:0000313" key="2">
    <source>
        <dbReference type="EMBL" id="RKO82722.1"/>
    </source>
</evidence>
<protein>
    <submittedName>
        <fullName evidence="2">Uncharacterized protein</fullName>
    </submittedName>
</protein>
<reference evidence="3" key="1">
    <citation type="journal article" date="2018" name="Nat. Microbiol.">
        <title>Leveraging single-cell genomics to expand the fungal tree of life.</title>
        <authorList>
            <person name="Ahrendt S.R."/>
            <person name="Quandt C.A."/>
            <person name="Ciobanu D."/>
            <person name="Clum A."/>
            <person name="Salamov A."/>
            <person name="Andreopoulos B."/>
            <person name="Cheng J.F."/>
            <person name="Woyke T."/>
            <person name="Pelin A."/>
            <person name="Henrissat B."/>
            <person name="Reynolds N.K."/>
            <person name="Benny G.L."/>
            <person name="Smith M.E."/>
            <person name="James T.Y."/>
            <person name="Grigoriev I.V."/>
        </authorList>
    </citation>
    <scope>NUCLEOTIDE SEQUENCE [LARGE SCALE GENOMIC DNA]</scope>
</reference>
<keyword evidence="3" id="KW-1185">Reference proteome</keyword>